<dbReference type="CDD" id="cd01362">
    <property type="entry name" value="Fumarase_classII"/>
    <property type="match status" value="1"/>
</dbReference>
<feature type="binding site" evidence="3">
    <location>
        <begin position="139"/>
        <end position="141"/>
    </location>
    <ligand>
        <name>substrate</name>
    </ligand>
</feature>
<dbReference type="PRINTS" id="PR00145">
    <property type="entry name" value="ARGSUCLYASE"/>
</dbReference>
<feature type="binding site" evidence="3">
    <location>
        <begin position="324"/>
        <end position="326"/>
    </location>
    <ligand>
        <name>substrate</name>
    </ligand>
</feature>
<keyword evidence="7" id="KW-1185">Reference proteome</keyword>
<name>A0ABN6RWA5_9BACT</name>
<feature type="active site" evidence="3">
    <location>
        <position position="318"/>
    </location>
</feature>
<dbReference type="RefSeq" id="WP_264981086.1">
    <property type="nucleotide sequence ID" value="NZ_AP026708.1"/>
</dbReference>
<organism evidence="6 7">
    <name type="scientific">Pseudodesulfovibrio portus</name>
    <dbReference type="NCBI Taxonomy" id="231439"/>
    <lineage>
        <taxon>Bacteria</taxon>
        <taxon>Pseudomonadati</taxon>
        <taxon>Thermodesulfobacteriota</taxon>
        <taxon>Desulfovibrionia</taxon>
        <taxon>Desulfovibrionales</taxon>
        <taxon>Desulfovibrionaceae</taxon>
    </lineage>
</organism>
<dbReference type="EC" id="4.2.1.2" evidence="3"/>
<dbReference type="EMBL" id="AP026708">
    <property type="protein sequence ID" value="BDQ34193.1"/>
    <property type="molecule type" value="Genomic_DNA"/>
</dbReference>
<dbReference type="PANTHER" id="PTHR11444:SF1">
    <property type="entry name" value="FUMARATE HYDRATASE, MITOCHONDRIAL"/>
    <property type="match status" value="1"/>
</dbReference>
<comment type="catalytic activity">
    <reaction evidence="3">
        <text>(S)-malate = fumarate + H2O</text>
        <dbReference type="Rhea" id="RHEA:12460"/>
        <dbReference type="ChEBI" id="CHEBI:15377"/>
        <dbReference type="ChEBI" id="CHEBI:15589"/>
        <dbReference type="ChEBI" id="CHEBI:29806"/>
        <dbReference type="EC" id="4.2.1.2"/>
    </reaction>
</comment>
<dbReference type="SUPFAM" id="SSF48557">
    <property type="entry name" value="L-aspartase-like"/>
    <property type="match status" value="1"/>
</dbReference>
<dbReference type="InterPro" id="IPR024083">
    <property type="entry name" value="Fumarase/histidase_N"/>
</dbReference>
<dbReference type="Pfam" id="PF10415">
    <property type="entry name" value="FumaraseC_C"/>
    <property type="match status" value="1"/>
</dbReference>
<comment type="function">
    <text evidence="3">Involved in the TCA cycle. Catalyzes the stereospecific interconversion of fumarate to L-malate.</text>
</comment>
<dbReference type="InterPro" id="IPR000362">
    <property type="entry name" value="Fumarate_lyase_fam"/>
</dbReference>
<evidence type="ECO:0000256" key="1">
    <source>
        <dbReference type="ARBA" id="ARBA00009084"/>
    </source>
</evidence>
<keyword evidence="3" id="KW-0816">Tricarboxylic acid cycle</keyword>
<dbReference type="Gene3D" id="1.10.275.10">
    <property type="entry name" value="Fumarase/aspartase (N-terminal domain)"/>
    <property type="match status" value="1"/>
</dbReference>
<comment type="pathway">
    <text evidence="3">Carbohydrate metabolism; tricarboxylic acid cycle; (S)-malate from fumarate: step 1/1.</text>
</comment>
<evidence type="ECO:0000313" key="6">
    <source>
        <dbReference type="EMBL" id="BDQ34193.1"/>
    </source>
</evidence>
<evidence type="ECO:0000259" key="5">
    <source>
        <dbReference type="Pfam" id="PF10415"/>
    </source>
</evidence>
<feature type="binding site" evidence="3">
    <location>
        <position position="319"/>
    </location>
    <ligand>
        <name>substrate</name>
    </ligand>
</feature>
<dbReference type="PROSITE" id="PS00163">
    <property type="entry name" value="FUMARATE_LYASES"/>
    <property type="match status" value="1"/>
</dbReference>
<dbReference type="Gene3D" id="1.20.200.10">
    <property type="entry name" value="Fumarase/aspartase (Central domain)"/>
    <property type="match status" value="1"/>
</dbReference>
<dbReference type="Proteomes" id="UP001061361">
    <property type="component" value="Chromosome"/>
</dbReference>
<reference evidence="6" key="1">
    <citation type="submission" date="2022-08" db="EMBL/GenBank/DDBJ databases">
        <title>Genome Sequence of the sulphate-reducing bacterium, Pseudodesulfovibrio portus JCM14722.</title>
        <authorList>
            <person name="Kondo R."/>
            <person name="Kataoka T."/>
        </authorList>
    </citation>
    <scope>NUCLEOTIDE SEQUENCE</scope>
    <source>
        <strain evidence="6">JCM 14722</strain>
    </source>
</reference>
<dbReference type="Pfam" id="PF00206">
    <property type="entry name" value="Lyase_1"/>
    <property type="match status" value="1"/>
</dbReference>
<accession>A0ABN6RWA5</accession>
<dbReference type="HAMAP" id="MF_00743">
    <property type="entry name" value="FumaraseC"/>
    <property type="match status" value="1"/>
</dbReference>
<evidence type="ECO:0000313" key="7">
    <source>
        <dbReference type="Proteomes" id="UP001061361"/>
    </source>
</evidence>
<comment type="subunit">
    <text evidence="3">Homotetramer.</text>
</comment>
<protein>
    <recommendedName>
        <fullName evidence="3">Fumarate hydratase class II</fullName>
        <shortName evidence="3">Fumarase C</shortName>
        <ecNumber evidence="3">4.2.1.2</ecNumber>
    </recommendedName>
    <alternativeName>
        <fullName evidence="3">Aerobic fumarase</fullName>
    </alternativeName>
    <alternativeName>
        <fullName evidence="3">Iron-independent fumarase</fullName>
    </alternativeName>
</protein>
<feature type="domain" description="Fumarase C C-terminal" evidence="5">
    <location>
        <begin position="408"/>
        <end position="460"/>
    </location>
</feature>
<sequence length="464" mass="50009">MAEFRIEKDSLGPVEVPAHALWGAQTERARTLFTIGDEPMPREMIVPYAILKKGCALANRERGKLPADKAGLIVRVCDEIIDGLHHDMFPLSVWISGSGTQFNMNVNEVIANRCSQLAGEPVGTGKPVHPNDHANKSQSTNDNFPSVMQMVVAIEVAKRLLHSVILLRDALSAKAEAWRDIVKIGRTHMQDATPLTLGQEFSGYVSMLDDNVRRIERALADVYALPLGGTAVGTGVNAHPSFAPDAVRCIADLTGLPFVPAANRFAAQGSHDALVQFSGTLKTLANSLNKIACDIRLLGCGPRAGIGELVLPANEPGSSIMPGKVNPTQCEALTMVALQVLGNDLAATLGGTSGALEMNAYKPLIIRNVLHSVRILADGMDSFRTHLVDGLEVDRKRIATHLGNSLMLVTPLAPAIGYENAARIARHAHEHGLRLKEAALELELVSEEDFDRLVVPEKMTTPRD</sequence>
<keyword evidence="2 3" id="KW-0456">Lyase</keyword>
<dbReference type="InterPro" id="IPR018951">
    <property type="entry name" value="Fumarase_C_C"/>
</dbReference>
<evidence type="ECO:0000259" key="4">
    <source>
        <dbReference type="Pfam" id="PF00206"/>
    </source>
</evidence>
<dbReference type="InterPro" id="IPR022761">
    <property type="entry name" value="Fumarate_lyase_N"/>
</dbReference>
<feature type="binding site" description="in site B" evidence="3">
    <location>
        <begin position="129"/>
        <end position="132"/>
    </location>
    <ligand>
        <name>substrate</name>
    </ligand>
</feature>
<feature type="site" description="Important for catalytic activity" evidence="3">
    <location>
        <position position="331"/>
    </location>
</feature>
<feature type="binding site" evidence="3">
    <location>
        <position position="187"/>
    </location>
    <ligand>
        <name>substrate</name>
    </ligand>
</feature>
<proteinExistence type="inferred from homology"/>
<evidence type="ECO:0000256" key="3">
    <source>
        <dbReference type="HAMAP-Rule" id="MF_00743"/>
    </source>
</evidence>
<feature type="domain" description="Fumarate lyase N-terminal" evidence="4">
    <location>
        <begin position="12"/>
        <end position="342"/>
    </location>
</feature>
<gene>
    <name evidence="6" type="primary">fumC2</name>
    <name evidence="3" type="synonym">fumC</name>
    <name evidence="6" type="ORF">JCM14722_17350</name>
</gene>
<feature type="active site" description="Proton donor/acceptor" evidence="3">
    <location>
        <position position="188"/>
    </location>
</feature>
<dbReference type="PRINTS" id="PR00149">
    <property type="entry name" value="FUMRATELYASE"/>
</dbReference>
<dbReference type="PANTHER" id="PTHR11444">
    <property type="entry name" value="ASPARTATEAMMONIA/ARGININOSUCCINATE/ADENYLOSUCCINATE LYASE"/>
    <property type="match status" value="1"/>
</dbReference>
<feature type="binding site" evidence="3">
    <location>
        <begin position="98"/>
        <end position="100"/>
    </location>
    <ligand>
        <name>substrate</name>
    </ligand>
</feature>
<keyword evidence="3" id="KW-0963">Cytoplasm</keyword>
<dbReference type="InterPro" id="IPR005677">
    <property type="entry name" value="Fum_hydII"/>
</dbReference>
<comment type="subcellular location">
    <subcellularLocation>
        <location evidence="3">Cytoplasm</location>
    </subcellularLocation>
</comment>
<evidence type="ECO:0000256" key="2">
    <source>
        <dbReference type="ARBA" id="ARBA00023239"/>
    </source>
</evidence>
<dbReference type="InterPro" id="IPR008948">
    <property type="entry name" value="L-Aspartase-like"/>
</dbReference>
<dbReference type="Gene3D" id="1.10.40.30">
    <property type="entry name" value="Fumarase/aspartase (C-terminal domain)"/>
    <property type="match status" value="1"/>
</dbReference>
<dbReference type="InterPro" id="IPR020557">
    <property type="entry name" value="Fumarate_lyase_CS"/>
</dbReference>
<comment type="miscellaneous">
    <text evidence="3">There are 2 substrate-binding sites: the catalytic A site, and the non-catalytic B site that may play a role in the transfer of substrate or product between the active site and the solvent. Alternatively, the B site may bind allosteric effectors.</text>
</comment>
<comment type="similarity">
    <text evidence="1 3">Belongs to the class-II fumarase/aspartase family. Fumarase subfamily.</text>
</comment>